<reference evidence="8" key="1">
    <citation type="submission" date="2024-02" db="UniProtKB">
        <authorList>
            <consortium name="WormBaseParasite"/>
        </authorList>
    </citation>
    <scope>IDENTIFICATION</scope>
</reference>
<dbReference type="PANTHER" id="PTHR12225:SF0">
    <property type="entry name" value="PROTEASOMAL UBIQUITIN RECEPTOR ADRM1"/>
    <property type="match status" value="1"/>
</dbReference>
<keyword evidence="5" id="KW-0539">Nucleus</keyword>
<dbReference type="GO" id="GO:0008541">
    <property type="term" value="C:proteasome regulatory particle, lid subcomplex"/>
    <property type="evidence" value="ECO:0007669"/>
    <property type="project" value="TreeGrafter"/>
</dbReference>
<keyword evidence="4" id="KW-0647">Proteasome</keyword>
<dbReference type="PROSITE" id="PS51917">
    <property type="entry name" value="PRU"/>
    <property type="match status" value="1"/>
</dbReference>
<feature type="domain" description="Pru" evidence="6">
    <location>
        <begin position="20"/>
        <end position="139"/>
    </location>
</feature>
<dbReference type="GO" id="GO:0070628">
    <property type="term" value="F:proteasome binding"/>
    <property type="evidence" value="ECO:0007669"/>
    <property type="project" value="TreeGrafter"/>
</dbReference>
<evidence type="ECO:0000256" key="1">
    <source>
        <dbReference type="ARBA" id="ARBA00004123"/>
    </source>
</evidence>
<dbReference type="WBParaSite" id="TCONS_00012509.p1">
    <property type="protein sequence ID" value="TCONS_00012509.p1"/>
    <property type="gene ID" value="XLOC_008157"/>
</dbReference>
<dbReference type="GO" id="GO:0061133">
    <property type="term" value="F:endopeptidase activator activity"/>
    <property type="evidence" value="ECO:0007669"/>
    <property type="project" value="TreeGrafter"/>
</dbReference>
<evidence type="ECO:0000256" key="4">
    <source>
        <dbReference type="ARBA" id="ARBA00022942"/>
    </source>
</evidence>
<protein>
    <submittedName>
        <fullName evidence="8">Pru domain-containing protein</fullName>
    </submittedName>
</protein>
<dbReference type="InterPro" id="IPR044868">
    <property type="entry name" value="Rpn13/ADRM1_Pru"/>
</dbReference>
<dbReference type="GO" id="GO:0005634">
    <property type="term" value="C:nucleus"/>
    <property type="evidence" value="ECO:0007669"/>
    <property type="project" value="UniProtKB-SubCell"/>
</dbReference>
<dbReference type="Gene3D" id="2.30.29.70">
    <property type="entry name" value="Proteasomal ubiquitin receptor Rpn13/ADRM1"/>
    <property type="match status" value="1"/>
</dbReference>
<proteinExistence type="predicted"/>
<accession>A0AAF5DHZ8</accession>
<keyword evidence="7" id="KW-1185">Reference proteome</keyword>
<evidence type="ECO:0000256" key="2">
    <source>
        <dbReference type="ARBA" id="ARBA00004496"/>
    </source>
</evidence>
<dbReference type="AlphaFoldDB" id="A0AAF5DHZ8"/>
<dbReference type="GO" id="GO:0005737">
    <property type="term" value="C:cytoplasm"/>
    <property type="evidence" value="ECO:0007669"/>
    <property type="project" value="UniProtKB-SubCell"/>
</dbReference>
<evidence type="ECO:0000313" key="7">
    <source>
        <dbReference type="Proteomes" id="UP000035681"/>
    </source>
</evidence>
<organism evidence="7 8">
    <name type="scientific">Strongyloides stercoralis</name>
    <name type="common">Threadworm</name>
    <dbReference type="NCBI Taxonomy" id="6248"/>
    <lineage>
        <taxon>Eukaryota</taxon>
        <taxon>Metazoa</taxon>
        <taxon>Ecdysozoa</taxon>
        <taxon>Nematoda</taxon>
        <taxon>Chromadorea</taxon>
        <taxon>Rhabditida</taxon>
        <taxon>Tylenchina</taxon>
        <taxon>Panagrolaimomorpha</taxon>
        <taxon>Strongyloidoidea</taxon>
        <taxon>Strongyloididae</taxon>
        <taxon>Strongyloides</taxon>
    </lineage>
</organism>
<dbReference type="InterPro" id="IPR038633">
    <property type="entry name" value="Rpn13/ADRM1_Pru_sf"/>
</dbReference>
<evidence type="ECO:0000259" key="6">
    <source>
        <dbReference type="PROSITE" id="PS51917"/>
    </source>
</evidence>
<keyword evidence="3" id="KW-0963">Cytoplasm</keyword>
<name>A0AAF5DHZ8_STRER</name>
<evidence type="ECO:0000256" key="3">
    <source>
        <dbReference type="ARBA" id="ARBA00022490"/>
    </source>
</evidence>
<dbReference type="InterPro" id="IPR006773">
    <property type="entry name" value="Rpn13/ADRM1"/>
</dbReference>
<dbReference type="Proteomes" id="UP000035681">
    <property type="component" value="Unplaced"/>
</dbReference>
<dbReference type="PANTHER" id="PTHR12225">
    <property type="entry name" value="ADHESION REGULATING MOLECULE 1 110 KDA CELL MEMBRANE GLYCOPROTEIN"/>
    <property type="match status" value="1"/>
</dbReference>
<sequence length="332" mass="38475">MTEFRIMDVVVKDSFSLLDTNESLLYKFRCDKFLFKNEVDGNTLNVENKIAKGILFFVKTKNNQTHFRWMNSETNTVVDDYVLFPNNIIFKKIANSSDSHIVMFELIGENKKIYYWIYDSDESKSDEIFKKVEEIVRSCNDIKANLSGVTSSNDETLSDCNKYKSKKLQRQVKDEISQLLNSMENKLIGCKKSASECIEKNDKFLDSIELLRKSLPGTNDFEQPIELFDLEPLEKLLKKGLTHYFHLREISKDKILKNKSEEEVESSLSCLPSRNIAKTVDLENHGEQIQNQSGNLKENINKKDTENNYLGFDKKSSTEFTKIESSNKNEIN</sequence>
<comment type="subcellular location">
    <subcellularLocation>
        <location evidence="2">Cytoplasm</location>
    </subcellularLocation>
    <subcellularLocation>
        <location evidence="1">Nucleus</location>
    </subcellularLocation>
</comment>
<evidence type="ECO:0000256" key="5">
    <source>
        <dbReference type="ARBA" id="ARBA00023242"/>
    </source>
</evidence>
<dbReference type="Pfam" id="PF04683">
    <property type="entry name" value="Rpn13_ADRM1_Pru"/>
    <property type="match status" value="1"/>
</dbReference>
<evidence type="ECO:0000313" key="8">
    <source>
        <dbReference type="WBParaSite" id="TCONS_00012509.p1"/>
    </source>
</evidence>